<name>A0A565BC57_9BRAS</name>
<reference evidence="1" key="1">
    <citation type="submission" date="2019-07" db="EMBL/GenBank/DDBJ databases">
        <authorList>
            <person name="Dittberner H."/>
        </authorList>
    </citation>
    <scope>NUCLEOTIDE SEQUENCE [LARGE SCALE GENOMIC DNA]</scope>
</reference>
<dbReference type="AlphaFoldDB" id="A0A565BC57"/>
<accession>A0A565BC57</accession>
<proteinExistence type="predicted"/>
<evidence type="ECO:0000313" key="2">
    <source>
        <dbReference type="Proteomes" id="UP000489600"/>
    </source>
</evidence>
<protein>
    <submittedName>
        <fullName evidence="1">Uncharacterized protein</fullName>
    </submittedName>
</protein>
<dbReference type="EMBL" id="CABITT030000003">
    <property type="protein sequence ID" value="VVA98406.1"/>
    <property type="molecule type" value="Genomic_DNA"/>
</dbReference>
<sequence length="90" mass="10609">MEKVTTIMDFQPSQFNFIWKLEMKLKFDLRENADEGLDMVTSDGITDKSPPFVPHFVKNEVSSYPGWRYRLGVKWDRFDTIYFVTCGYGP</sequence>
<dbReference type="Proteomes" id="UP000489600">
    <property type="component" value="Unassembled WGS sequence"/>
</dbReference>
<keyword evidence="2" id="KW-1185">Reference proteome</keyword>
<organism evidence="1 2">
    <name type="scientific">Arabis nemorensis</name>
    <dbReference type="NCBI Taxonomy" id="586526"/>
    <lineage>
        <taxon>Eukaryota</taxon>
        <taxon>Viridiplantae</taxon>
        <taxon>Streptophyta</taxon>
        <taxon>Embryophyta</taxon>
        <taxon>Tracheophyta</taxon>
        <taxon>Spermatophyta</taxon>
        <taxon>Magnoliopsida</taxon>
        <taxon>eudicotyledons</taxon>
        <taxon>Gunneridae</taxon>
        <taxon>Pentapetalae</taxon>
        <taxon>rosids</taxon>
        <taxon>malvids</taxon>
        <taxon>Brassicales</taxon>
        <taxon>Brassicaceae</taxon>
        <taxon>Arabideae</taxon>
        <taxon>Arabis</taxon>
    </lineage>
</organism>
<comment type="caution">
    <text evidence="1">The sequence shown here is derived from an EMBL/GenBank/DDBJ whole genome shotgun (WGS) entry which is preliminary data.</text>
</comment>
<evidence type="ECO:0000313" key="1">
    <source>
        <dbReference type="EMBL" id="VVA98406.1"/>
    </source>
</evidence>
<gene>
    <name evidence="1" type="ORF">ANE_LOCUS8851</name>
</gene>